<keyword evidence="2" id="KW-1185">Reference proteome</keyword>
<sequence>MPPLHRHQLSLEGILDFSSTEGLSTIQRADAKRRFYRIVNHFLPDSEIDSSSRSQTYSPPRLISLTYQYALSDEARDNFLRAFFLSVDLPIVRDGTGDDGDPEVLRSSVFAFADYLMDQFFLPCKSVHLLTLYVTL</sequence>
<protein>
    <submittedName>
        <fullName evidence="1">Uncharacterized protein</fullName>
    </submittedName>
</protein>
<comment type="caution">
    <text evidence="1">The sequence shown here is derived from an EMBL/GenBank/DDBJ whole genome shotgun (WGS) entry which is preliminary data.</text>
</comment>
<dbReference type="AlphaFoldDB" id="A0AAN7UJ82"/>
<organism evidence="1 2">
    <name type="scientific">Xylaria bambusicola</name>
    <dbReference type="NCBI Taxonomy" id="326684"/>
    <lineage>
        <taxon>Eukaryota</taxon>
        <taxon>Fungi</taxon>
        <taxon>Dikarya</taxon>
        <taxon>Ascomycota</taxon>
        <taxon>Pezizomycotina</taxon>
        <taxon>Sordariomycetes</taxon>
        <taxon>Xylariomycetidae</taxon>
        <taxon>Xylariales</taxon>
        <taxon>Xylariaceae</taxon>
        <taxon>Xylaria</taxon>
    </lineage>
</organism>
<evidence type="ECO:0000313" key="1">
    <source>
        <dbReference type="EMBL" id="KAK5626081.1"/>
    </source>
</evidence>
<gene>
    <name evidence="1" type="ORF">RRF57_001796</name>
</gene>
<proteinExistence type="predicted"/>
<reference evidence="1 2" key="1">
    <citation type="submission" date="2023-10" db="EMBL/GenBank/DDBJ databases">
        <title>Draft genome sequence of Xylaria bambusicola isolate GMP-LS, the root and basal stem rot pathogen of sugarcane in Indonesia.</title>
        <authorList>
            <person name="Selvaraj P."/>
            <person name="Muralishankar V."/>
            <person name="Muruganantham S."/>
            <person name="Sp S."/>
            <person name="Haryani S."/>
            <person name="Lau K.J.X."/>
            <person name="Naqvi N.I."/>
        </authorList>
    </citation>
    <scope>NUCLEOTIDE SEQUENCE [LARGE SCALE GENOMIC DNA]</scope>
    <source>
        <strain evidence="1">GMP-LS</strain>
    </source>
</reference>
<dbReference type="Proteomes" id="UP001305414">
    <property type="component" value="Unassembled WGS sequence"/>
</dbReference>
<dbReference type="EMBL" id="JAWHQM010000003">
    <property type="protein sequence ID" value="KAK5626081.1"/>
    <property type="molecule type" value="Genomic_DNA"/>
</dbReference>
<accession>A0AAN7UJ82</accession>
<evidence type="ECO:0000313" key="2">
    <source>
        <dbReference type="Proteomes" id="UP001305414"/>
    </source>
</evidence>
<name>A0AAN7UJ82_9PEZI</name>